<name>A0A1I2JTC6_9ACTN</name>
<dbReference type="Proteomes" id="UP000199645">
    <property type="component" value="Unassembled WGS sequence"/>
</dbReference>
<protein>
    <submittedName>
        <fullName evidence="1">FXSXX-COOH protein</fullName>
    </submittedName>
</protein>
<keyword evidence="2" id="KW-1185">Reference proteome</keyword>
<dbReference type="RefSeq" id="WP_093619995.1">
    <property type="nucleotide sequence ID" value="NZ_BOMT01000082.1"/>
</dbReference>
<dbReference type="AlphaFoldDB" id="A0A1I2JTC6"/>
<sequence>MNTEVATMDTLVGPLATIKNAPLREIKAEDADRVVRRIVDKESLLRRLDVAAFQSAH</sequence>
<reference evidence="1 2" key="1">
    <citation type="submission" date="2016-10" db="EMBL/GenBank/DDBJ databases">
        <authorList>
            <person name="de Groot N.N."/>
        </authorList>
    </citation>
    <scope>NUCLEOTIDE SEQUENCE [LARGE SCALE GENOMIC DNA]</scope>
    <source>
        <strain evidence="1 2">DSM 43019</strain>
    </source>
</reference>
<evidence type="ECO:0000313" key="1">
    <source>
        <dbReference type="EMBL" id="SFF58075.1"/>
    </source>
</evidence>
<proteinExistence type="predicted"/>
<organism evidence="1 2">
    <name type="scientific">Actinoplanes philippinensis</name>
    <dbReference type="NCBI Taxonomy" id="35752"/>
    <lineage>
        <taxon>Bacteria</taxon>
        <taxon>Bacillati</taxon>
        <taxon>Actinomycetota</taxon>
        <taxon>Actinomycetes</taxon>
        <taxon>Micromonosporales</taxon>
        <taxon>Micromonosporaceae</taxon>
        <taxon>Actinoplanes</taxon>
    </lineage>
</organism>
<accession>A0A1I2JTC6</accession>
<dbReference type="EMBL" id="FONV01000014">
    <property type="protein sequence ID" value="SFF58075.1"/>
    <property type="molecule type" value="Genomic_DNA"/>
</dbReference>
<dbReference type="InterPro" id="IPR026334">
    <property type="entry name" value="FxSxx-COOH"/>
</dbReference>
<evidence type="ECO:0000313" key="2">
    <source>
        <dbReference type="Proteomes" id="UP000199645"/>
    </source>
</evidence>
<dbReference type="OrthoDB" id="3297893at2"/>
<dbReference type="STRING" id="35752.SAMN05421541_1143"/>
<gene>
    <name evidence="1" type="ORF">SAMN05421541_1143</name>
</gene>
<dbReference type="NCBIfam" id="TIGR04268">
    <property type="entry name" value="FxSxx-COOH"/>
    <property type="match status" value="1"/>
</dbReference>